<organism evidence="12 13">
    <name type="scientific">Candidatus Mediterraneibacter faecigallinarum</name>
    <dbReference type="NCBI Taxonomy" id="2838669"/>
    <lineage>
        <taxon>Bacteria</taxon>
        <taxon>Bacillati</taxon>
        <taxon>Bacillota</taxon>
        <taxon>Clostridia</taxon>
        <taxon>Lachnospirales</taxon>
        <taxon>Lachnospiraceae</taxon>
        <taxon>Mediterraneibacter</taxon>
    </lineage>
</organism>
<evidence type="ECO:0000256" key="4">
    <source>
        <dbReference type="ARBA" id="ARBA00023326"/>
    </source>
</evidence>
<evidence type="ECO:0000256" key="2">
    <source>
        <dbReference type="ARBA" id="ARBA00023001"/>
    </source>
</evidence>
<dbReference type="Gene3D" id="3.20.20.80">
    <property type="entry name" value="Glycosidases"/>
    <property type="match status" value="1"/>
</dbReference>
<feature type="domain" description="Glycosyl hydrolase 101 beta-sandwich" evidence="8">
    <location>
        <begin position="1024"/>
        <end position="1125"/>
    </location>
</feature>
<accession>A0A9D2NWW3</accession>
<name>A0A9D2NWW3_9FIRM</name>
<keyword evidence="1 5" id="KW-0732">Signal</keyword>
<dbReference type="Pfam" id="PF17974">
    <property type="entry name" value="GalBD_like"/>
    <property type="match status" value="1"/>
</dbReference>
<dbReference type="Gene3D" id="2.60.40.10">
    <property type="entry name" value="Immunoglobulins"/>
    <property type="match status" value="1"/>
</dbReference>
<feature type="domain" description="Endo-alpha-N-acetylgalactosaminidase" evidence="7">
    <location>
        <begin position="756"/>
        <end position="1015"/>
    </location>
</feature>
<dbReference type="Pfam" id="PF03442">
    <property type="entry name" value="CBM_X2"/>
    <property type="match status" value="1"/>
</dbReference>
<dbReference type="GO" id="GO:0030245">
    <property type="term" value="P:cellulose catabolic process"/>
    <property type="evidence" value="ECO:0007669"/>
    <property type="project" value="UniProtKB-KW"/>
</dbReference>
<gene>
    <name evidence="12" type="ORF">H9757_07570</name>
</gene>
<keyword evidence="4" id="KW-0624">Polysaccharide degradation</keyword>
<dbReference type="Pfam" id="PF17451">
    <property type="entry name" value="Glyco_hyd_101C"/>
    <property type="match status" value="1"/>
</dbReference>
<dbReference type="Pfam" id="PF21466">
    <property type="entry name" value="GH101_dom-5"/>
    <property type="match status" value="1"/>
</dbReference>
<evidence type="ECO:0000313" key="13">
    <source>
        <dbReference type="Proteomes" id="UP000823894"/>
    </source>
</evidence>
<evidence type="ECO:0000259" key="10">
    <source>
        <dbReference type="Pfam" id="PF18080"/>
    </source>
</evidence>
<dbReference type="Gene3D" id="2.60.120.560">
    <property type="entry name" value="Exo-inulinase, domain 1"/>
    <property type="match status" value="1"/>
</dbReference>
<evidence type="ECO:0000256" key="3">
    <source>
        <dbReference type="ARBA" id="ARBA00023277"/>
    </source>
</evidence>
<dbReference type="InterPro" id="IPR049314">
    <property type="entry name" value="GH101_dom-5"/>
</dbReference>
<dbReference type="GO" id="GO:0030246">
    <property type="term" value="F:carbohydrate binding"/>
    <property type="evidence" value="ECO:0007669"/>
    <property type="project" value="InterPro"/>
</dbReference>
<feature type="domain" description="Endo-alpha-N-acetylgalactosaminidase" evidence="9">
    <location>
        <begin position="1326"/>
        <end position="1406"/>
    </location>
</feature>
<protein>
    <recommendedName>
        <fullName evidence="14">Endo-alpha-N-acetylgalactosaminidase</fullName>
    </recommendedName>
</protein>
<dbReference type="InterPro" id="IPR040502">
    <property type="entry name" value="GH101_dom-6"/>
</dbReference>
<reference evidence="12" key="1">
    <citation type="journal article" date="2021" name="PeerJ">
        <title>Extensive microbial diversity within the chicken gut microbiome revealed by metagenomics and culture.</title>
        <authorList>
            <person name="Gilroy R."/>
            <person name="Ravi A."/>
            <person name="Getino M."/>
            <person name="Pursley I."/>
            <person name="Horton D.L."/>
            <person name="Alikhan N.F."/>
            <person name="Baker D."/>
            <person name="Gharbi K."/>
            <person name="Hall N."/>
            <person name="Watson M."/>
            <person name="Adriaenssens E.M."/>
            <person name="Foster-Nyarko E."/>
            <person name="Jarju S."/>
            <person name="Secka A."/>
            <person name="Antonio M."/>
            <person name="Oren A."/>
            <person name="Chaudhuri R.R."/>
            <person name="La Ragione R."/>
            <person name="Hildebrand F."/>
            <person name="Pallen M.J."/>
        </authorList>
    </citation>
    <scope>NUCLEOTIDE SEQUENCE</scope>
    <source>
        <strain evidence="12">ChiGjej1B1-1692</strain>
    </source>
</reference>
<proteinExistence type="predicted"/>
<dbReference type="Pfam" id="PF18080">
    <property type="entry name" value="Gal_mutarotas_3"/>
    <property type="match status" value="1"/>
</dbReference>
<dbReference type="InterPro" id="IPR035364">
    <property type="entry name" value="Beta_sandwich_GH101"/>
</dbReference>
<dbReference type="InterPro" id="IPR025706">
    <property type="entry name" value="Endoa_GalNAc"/>
</dbReference>
<dbReference type="InterPro" id="IPR040633">
    <property type="entry name" value="Gal_mutarotas_3"/>
</dbReference>
<comment type="caution">
    <text evidence="12">The sequence shown here is derived from an EMBL/GenBank/DDBJ whole genome shotgun (WGS) entry which is preliminary data.</text>
</comment>
<feature type="domain" description="Galactose mutarotase-like fold" evidence="10">
    <location>
        <begin position="517"/>
        <end position="755"/>
    </location>
</feature>
<sequence length="1490" mass="165300">MKKRLATRIMTLSLTAIMTLTMMPYQVLAEEADNGGAVEQPETEGWILQRQSDNTDMEIQEGWIVPDDDGNGVTIDYGKIVEDTGNEGWVVFDGDAPKYKDSMLEYDITFSEPTQGDWVAVAPATRVTDGKNYEGFAITEGAGLERTGRINGSESYAGIDNLPGIKFEYDKTYHLKMETIGNNITVYVTAEGGEEQLLTSFVSPIGLGESTYGFRIWRGGKKITLDNIERTEIITSSLDRNIEQIEKEKWGMEDVSVLVQFGKGDSISAIYNGDQQLAAGQDYEVLDSELILKKEYIASASSPIQLNVEFALGSEASLYVVQYEPGVGQEYVWTPDQGIDMWESISGNGSYELQEDGLHIKGTQALINTLSPFTGNGEIEITFESLYDYEGIDMGAVFRAGSGSWQGVASTGSEGGEGYWDFLDNGSKSRIIWDGNQNMSLGGVADSKVKVRFVNDSITFWMDDQFAHTSSISQADPVAGNMGLYVDNNGEIVVKKVVFRELLPFEETEGERQTETIENDGLSVRLDTDFPHIVDYTLNGKTLNGAEVRYNYVSINTVDYPATATYEKSEDGKSVTYHVVPEGIDVTFDVVFTVKENQIVEMLIKNIVEPEGMLVNTINLPDQPLISANSTQDEAVLDASWVEENARQFRDLKENISDKNVSTTANRSVSIPIITANGLSASMYNNVMYGGEEFVFRGFDLGNGEKSVGVWNQDFMYRGLDGEKMFPFPSEPDEEDLYCRIVITEDTNDDGIMDWQDGANALKKLTDGIIPGGDTAARSFFHVGYNFASGAQQPFLKVADNMKRLSNYLDGFSQQLVFKGYQNEGHDSCWGDYQDVNSRAGGAEAMNIAIAEADKLDSNIGIHLNNTGVTPEAKIYGDPTTTSDQPGWVWMDQSRILRRYADMLTGGFDDRMNQLFDQVPELDFVYVDCWGDDRWGEKKLVKNLLENGAEMFGTENGPDFIRFGAWVHHPDCASAISQFVYNTQRDVYNSSSVYWGGYSRSVSMMSWQHNNNINSLVEQFYTNQLPQKYLMCHEVLKVEDDMGTFEGNVTSGNWVITKDGNKITDGQGKIFIPWYAEDSETKNPDEAAKIYHWNSDGGETTWTLPENWSDLANVYLYETTQTGKELVDTISVVDGKITIDAEAKTPYVVYPGEAKKDETEWSVGSPLKDTGFNSRDFSIWEKGGDADIEFNDDGNGVSILTISGTEAGEVSQTMEGLEGGQKYRVVVEAGSANGKTARLTVETPDGKIHENYVDQVVMSNQYFDNYAKGKMVQRMWVDFVQPEGETTAKVTLSGDACNSSYGVATFMETRIVKTAEPDLPEGYVANETFEYVEQGAYGIFNPERSADGAPHLSETHAPYTNDTISGDWSLKLWGERGQGDVTVRTSPSTMRLAPNTEYAMEFDTTSTGRVYVQSESDADDQVLNESFEGGHSSYTFITGDKTDYIVRIEGGKVLDNFTVQGAKPIDRNALGELIAKAKELDREAYTPESY</sequence>
<evidence type="ECO:0000313" key="12">
    <source>
        <dbReference type="EMBL" id="HJC38903.1"/>
    </source>
</evidence>
<evidence type="ECO:0000259" key="6">
    <source>
        <dbReference type="Pfam" id="PF03442"/>
    </source>
</evidence>
<feature type="chain" id="PRO_5038646611" description="Endo-alpha-N-acetylgalactosaminidase" evidence="5">
    <location>
        <begin position="30"/>
        <end position="1490"/>
    </location>
</feature>
<keyword evidence="2" id="KW-0136">Cellulose degradation</keyword>
<reference evidence="12" key="2">
    <citation type="submission" date="2021-04" db="EMBL/GenBank/DDBJ databases">
        <authorList>
            <person name="Gilroy R."/>
        </authorList>
    </citation>
    <scope>NUCLEOTIDE SEQUENCE</scope>
    <source>
        <strain evidence="12">ChiGjej1B1-1692</strain>
    </source>
</reference>
<dbReference type="Gene3D" id="2.60.120.260">
    <property type="entry name" value="Galactose-binding domain-like"/>
    <property type="match status" value="2"/>
</dbReference>
<evidence type="ECO:0000259" key="9">
    <source>
        <dbReference type="Pfam" id="PF17974"/>
    </source>
</evidence>
<evidence type="ECO:0000256" key="1">
    <source>
        <dbReference type="ARBA" id="ARBA00022729"/>
    </source>
</evidence>
<dbReference type="Gene3D" id="2.70.98.10">
    <property type="match status" value="1"/>
</dbReference>
<evidence type="ECO:0008006" key="14">
    <source>
        <dbReference type="Google" id="ProtNLM"/>
    </source>
</evidence>
<evidence type="ECO:0000259" key="8">
    <source>
        <dbReference type="Pfam" id="PF17451"/>
    </source>
</evidence>
<dbReference type="Pfam" id="PF12905">
    <property type="entry name" value="Glyco_hydro_101"/>
    <property type="match status" value="1"/>
</dbReference>
<feature type="signal peptide" evidence="5">
    <location>
        <begin position="1"/>
        <end position="29"/>
    </location>
</feature>
<dbReference type="InterPro" id="IPR014718">
    <property type="entry name" value="GH-type_carb-bd"/>
</dbReference>
<dbReference type="GO" id="GO:0033926">
    <property type="term" value="F:endo-alpha-N-acetylgalactosaminidase activity"/>
    <property type="evidence" value="ECO:0007669"/>
    <property type="project" value="InterPro"/>
</dbReference>
<evidence type="ECO:0000259" key="7">
    <source>
        <dbReference type="Pfam" id="PF12905"/>
    </source>
</evidence>
<dbReference type="InterPro" id="IPR005102">
    <property type="entry name" value="Carbo-bd_X2"/>
</dbReference>
<evidence type="ECO:0000256" key="5">
    <source>
        <dbReference type="SAM" id="SignalP"/>
    </source>
</evidence>
<dbReference type="Proteomes" id="UP000823894">
    <property type="component" value="Unassembled WGS sequence"/>
</dbReference>
<feature type="domain" description="Carbohydrate binding X2" evidence="6">
    <location>
        <begin position="252"/>
        <end position="318"/>
    </location>
</feature>
<keyword evidence="3" id="KW-0119">Carbohydrate metabolism</keyword>
<evidence type="ECO:0000259" key="11">
    <source>
        <dbReference type="Pfam" id="PF21466"/>
    </source>
</evidence>
<feature type="domain" description="Endo-alpha-N-acetylgalactosaminidase" evidence="11">
    <location>
        <begin position="1168"/>
        <end position="1298"/>
    </location>
</feature>
<dbReference type="EMBL" id="DWWK01000113">
    <property type="protein sequence ID" value="HJC38903.1"/>
    <property type="molecule type" value="Genomic_DNA"/>
</dbReference>
<dbReference type="InterPro" id="IPR013783">
    <property type="entry name" value="Ig-like_fold"/>
</dbReference>